<dbReference type="AlphaFoldDB" id="E1WZA3"/>
<dbReference type="PATRIC" id="fig|862908.3.peg.2897"/>
<evidence type="ECO:0008006" key="3">
    <source>
        <dbReference type="Google" id="ProtNLM"/>
    </source>
</evidence>
<dbReference type="EMBL" id="FQ312005">
    <property type="protein sequence ID" value="CBW27791.1"/>
    <property type="molecule type" value="Genomic_DNA"/>
</dbReference>
<sequence>MEEVYERKEFSPILLFDSECPLCERFANSIARMESTEHIKLEPLSNSNLYQDFPILNYEQCKKEVHLLLSKDQVLKGAKVIEYLITLNPKVKKISWLIQSNAGQKALDIFYKSSNLYRESLLNRCPKCKNN</sequence>
<proteinExistence type="predicted"/>
<dbReference type="HOGENOM" id="CLU_1924640_0_0_7"/>
<dbReference type="RefSeq" id="WP_014245562.1">
    <property type="nucleotide sequence ID" value="NC_016620.1"/>
</dbReference>
<reference evidence="2" key="1">
    <citation type="journal article" date="2013" name="ISME J.">
        <title>A small predatory core genome in the divergent marine Bacteriovorax marinus SJ and the terrestrial Bdellovibrio bacteriovorus.</title>
        <authorList>
            <person name="Crossman L.C."/>
            <person name="Chen H."/>
            <person name="Cerdeno-Tarraga A.M."/>
            <person name="Brooks K."/>
            <person name="Quail M.A."/>
            <person name="Pineiro S.A."/>
            <person name="Hobley L."/>
            <person name="Sockett R.E."/>
            <person name="Bentley S.D."/>
            <person name="Parkhill J."/>
            <person name="Williams H.N."/>
            <person name="Stine O.C."/>
        </authorList>
    </citation>
    <scope>NUCLEOTIDE SEQUENCE [LARGE SCALE GENOMIC DNA]</scope>
    <source>
        <strain evidence="2">ATCC BAA-682 / DSM 15412 / SJ</strain>
    </source>
</reference>
<protein>
    <recommendedName>
        <fullName evidence="3">DUF393 domain-containing protein</fullName>
    </recommendedName>
</protein>
<dbReference type="KEGG" id="bmx:BMS_3029"/>
<dbReference type="OrthoDB" id="5294134at2"/>
<dbReference type="eggNOG" id="COG3011">
    <property type="taxonomic scope" value="Bacteria"/>
</dbReference>
<name>E1WZA3_HALMS</name>
<dbReference type="Proteomes" id="UP000008963">
    <property type="component" value="Chromosome"/>
</dbReference>
<accession>E1WZA3</accession>
<keyword evidence="2" id="KW-1185">Reference proteome</keyword>
<dbReference type="Pfam" id="PF04134">
    <property type="entry name" value="DCC1-like"/>
    <property type="match status" value="1"/>
</dbReference>
<dbReference type="InterPro" id="IPR007263">
    <property type="entry name" value="DCC1-like"/>
</dbReference>
<dbReference type="STRING" id="862908.BMS_3029"/>
<evidence type="ECO:0000313" key="1">
    <source>
        <dbReference type="EMBL" id="CBW27791.1"/>
    </source>
</evidence>
<gene>
    <name evidence="1" type="ordered locus">BMS_3029</name>
</gene>
<dbReference type="GO" id="GO:0015035">
    <property type="term" value="F:protein-disulfide reductase activity"/>
    <property type="evidence" value="ECO:0007669"/>
    <property type="project" value="InterPro"/>
</dbReference>
<organism evidence="1 2">
    <name type="scientific">Halobacteriovorax marinus (strain ATCC BAA-682 / DSM 15412 / SJ)</name>
    <name type="common">Bacteriovorax marinus</name>
    <dbReference type="NCBI Taxonomy" id="862908"/>
    <lineage>
        <taxon>Bacteria</taxon>
        <taxon>Pseudomonadati</taxon>
        <taxon>Bdellovibrionota</taxon>
        <taxon>Bacteriovoracia</taxon>
        <taxon>Bacteriovoracales</taxon>
        <taxon>Halobacteriovoraceae</taxon>
        <taxon>Halobacteriovorax</taxon>
    </lineage>
</organism>
<evidence type="ECO:0000313" key="2">
    <source>
        <dbReference type="Proteomes" id="UP000008963"/>
    </source>
</evidence>